<name>A0ABS6B0V9_9NOCA</name>
<dbReference type="Gene3D" id="3.30.420.40">
    <property type="match status" value="4"/>
</dbReference>
<keyword evidence="3" id="KW-0143">Chaperone</keyword>
<evidence type="ECO:0000256" key="1">
    <source>
        <dbReference type="ARBA" id="ARBA00022741"/>
    </source>
</evidence>
<keyword evidence="7" id="KW-1185">Reference proteome</keyword>
<evidence type="ECO:0000313" key="6">
    <source>
        <dbReference type="EMBL" id="MBU3062920.1"/>
    </source>
</evidence>
<feature type="region of interest" description="Disordered" evidence="4">
    <location>
        <begin position="21"/>
        <end position="50"/>
    </location>
</feature>
<dbReference type="InterPro" id="IPR013126">
    <property type="entry name" value="Hsp_70_fam"/>
</dbReference>
<keyword evidence="2" id="KW-0067">ATP-binding</keyword>
<keyword evidence="5" id="KW-0472">Membrane</keyword>
<dbReference type="RefSeq" id="WP_215917787.1">
    <property type="nucleotide sequence ID" value="NZ_JAHKNI010000004.1"/>
</dbReference>
<protein>
    <submittedName>
        <fullName evidence="6">Hsp70 family protein</fullName>
    </submittedName>
</protein>
<evidence type="ECO:0000256" key="4">
    <source>
        <dbReference type="SAM" id="MobiDB-lite"/>
    </source>
</evidence>
<dbReference type="Proteomes" id="UP000733379">
    <property type="component" value="Unassembled WGS sequence"/>
</dbReference>
<dbReference type="Pfam" id="PF00012">
    <property type="entry name" value="HSP70"/>
    <property type="match status" value="1"/>
</dbReference>
<evidence type="ECO:0000313" key="7">
    <source>
        <dbReference type="Proteomes" id="UP000733379"/>
    </source>
</evidence>
<keyword evidence="5" id="KW-1133">Transmembrane helix</keyword>
<evidence type="ECO:0000256" key="5">
    <source>
        <dbReference type="SAM" id="Phobius"/>
    </source>
</evidence>
<feature type="region of interest" description="Disordered" evidence="4">
    <location>
        <begin position="229"/>
        <end position="255"/>
    </location>
</feature>
<dbReference type="SUPFAM" id="SSF53067">
    <property type="entry name" value="Actin-like ATPase domain"/>
    <property type="match status" value="2"/>
</dbReference>
<dbReference type="Gene3D" id="3.90.640.10">
    <property type="entry name" value="Actin, Chain A, domain 4"/>
    <property type="match status" value="1"/>
</dbReference>
<comment type="caution">
    <text evidence="6">The sequence shown here is derived from an EMBL/GenBank/DDBJ whole genome shotgun (WGS) entry which is preliminary data.</text>
</comment>
<dbReference type="InterPro" id="IPR043129">
    <property type="entry name" value="ATPase_NBD"/>
</dbReference>
<sequence>MTVGLGVSIGTVNTVCATTGEGGARAQRGTGPDRPLGRGGAGAGPSTWRTTLTFDSAGTARVGRIPEHGRALAEFADLTQRGAPATRVGHRVLSPADLVATVAHSVLTDTFGAALAPDAGVAVSHPIGYPAECLAELREALDTVGLPQAVLVAEPIAALAWLDAAHGPLAPGLTLVYDLGASNLGVTLVRVGADAPADPVVGVPLRSPDYGGRAFGALMASQAARSTIRGSEGGGRELTTTARSGGIGGRADTPARSLADSDAAISDLRATHVRRSLEVVYRCLRTADVTMADVDRVLVVGGAARPREVAETLAEALARPVIVAPDPERTIAEGAAIMARRSAAAQAAAQRRPGVARLPRRLVRAAAAVAIVGAAVLVGLVGPAAAVSAGNVVVNGVHLAG</sequence>
<proteinExistence type="predicted"/>
<gene>
    <name evidence="6" type="ORF">KO481_15475</name>
</gene>
<dbReference type="EMBL" id="JAHKNI010000004">
    <property type="protein sequence ID" value="MBU3062920.1"/>
    <property type="molecule type" value="Genomic_DNA"/>
</dbReference>
<organism evidence="6 7">
    <name type="scientific">Nocardia albiluteola</name>
    <dbReference type="NCBI Taxonomy" id="2842303"/>
    <lineage>
        <taxon>Bacteria</taxon>
        <taxon>Bacillati</taxon>
        <taxon>Actinomycetota</taxon>
        <taxon>Actinomycetes</taxon>
        <taxon>Mycobacteriales</taxon>
        <taxon>Nocardiaceae</taxon>
        <taxon>Nocardia</taxon>
    </lineage>
</organism>
<evidence type="ECO:0000256" key="2">
    <source>
        <dbReference type="ARBA" id="ARBA00022840"/>
    </source>
</evidence>
<reference evidence="6 7" key="1">
    <citation type="submission" date="2021-06" db="EMBL/GenBank/DDBJ databases">
        <title>Actinomycetes sequencing.</title>
        <authorList>
            <person name="Shan Q."/>
        </authorList>
    </citation>
    <scope>NUCLEOTIDE SEQUENCE [LARGE SCALE GENOMIC DNA]</scope>
    <source>
        <strain evidence="6 7">NEAU-G5</strain>
    </source>
</reference>
<feature type="transmembrane region" description="Helical" evidence="5">
    <location>
        <begin position="362"/>
        <end position="386"/>
    </location>
</feature>
<evidence type="ECO:0000256" key="3">
    <source>
        <dbReference type="ARBA" id="ARBA00023186"/>
    </source>
</evidence>
<keyword evidence="1" id="KW-0547">Nucleotide-binding</keyword>
<keyword evidence="5" id="KW-0812">Transmembrane</keyword>
<accession>A0ABS6B0V9</accession>